<protein>
    <submittedName>
        <fullName evidence="1 3">Uncharacterized protein</fullName>
    </submittedName>
</protein>
<dbReference type="WBParaSite" id="SCUD_0001312501-mRNA-1">
    <property type="protein sequence ID" value="SCUD_0001312501-mRNA-1"/>
    <property type="gene ID" value="SCUD_0001312501"/>
</dbReference>
<organism evidence="3">
    <name type="scientific">Schistosoma curassoni</name>
    <dbReference type="NCBI Taxonomy" id="6186"/>
    <lineage>
        <taxon>Eukaryota</taxon>
        <taxon>Metazoa</taxon>
        <taxon>Spiralia</taxon>
        <taxon>Lophotrochozoa</taxon>
        <taxon>Platyhelminthes</taxon>
        <taxon>Trematoda</taxon>
        <taxon>Digenea</taxon>
        <taxon>Strigeidida</taxon>
        <taxon>Schistosomatoidea</taxon>
        <taxon>Schistosomatidae</taxon>
        <taxon>Schistosoma</taxon>
    </lineage>
</organism>
<proteinExistence type="predicted"/>
<reference evidence="1 2" key="2">
    <citation type="submission" date="2018-11" db="EMBL/GenBank/DDBJ databases">
        <authorList>
            <consortium name="Pathogen Informatics"/>
        </authorList>
    </citation>
    <scope>NUCLEOTIDE SEQUENCE [LARGE SCALE GENOMIC DNA]</scope>
    <source>
        <strain evidence="1">Dakar</strain>
        <strain evidence="2">Dakar, Senegal</strain>
    </source>
</reference>
<gene>
    <name evidence="1" type="ORF">SCUD_LOCUS13122</name>
</gene>
<evidence type="ECO:0000313" key="2">
    <source>
        <dbReference type="Proteomes" id="UP000279833"/>
    </source>
</evidence>
<dbReference type="AlphaFoldDB" id="A0A183KDN0"/>
<dbReference type="Proteomes" id="UP000279833">
    <property type="component" value="Unassembled WGS sequence"/>
</dbReference>
<keyword evidence="2" id="KW-1185">Reference proteome</keyword>
<reference evidence="3" key="1">
    <citation type="submission" date="2016-06" db="UniProtKB">
        <authorList>
            <consortium name="WormBaseParasite"/>
        </authorList>
    </citation>
    <scope>IDENTIFICATION</scope>
</reference>
<evidence type="ECO:0000313" key="1">
    <source>
        <dbReference type="EMBL" id="VDP51365.1"/>
    </source>
</evidence>
<dbReference type="EMBL" id="UZAK01035621">
    <property type="protein sequence ID" value="VDP51365.1"/>
    <property type="molecule type" value="Genomic_DNA"/>
</dbReference>
<sequence length="95" mass="10685">MNFNNITAWLIPPSGGRKLILSTSSPCVKTNYRREDDPLNSYLVGFLMCWEKAIATEVSDSLQLNDVIDDPTSKFTQFIHGASESPTRRLLPLLQ</sequence>
<name>A0A183KDN0_9TREM</name>
<accession>A0A183KDN0</accession>
<evidence type="ECO:0000313" key="3">
    <source>
        <dbReference type="WBParaSite" id="SCUD_0001312501-mRNA-1"/>
    </source>
</evidence>